<dbReference type="EMBL" id="RDOM01000616">
    <property type="protein sequence ID" value="MBF4274854.1"/>
    <property type="molecule type" value="Genomic_DNA"/>
</dbReference>
<protein>
    <recommendedName>
        <fullName evidence="3">Chemotaxis protein</fullName>
    </recommendedName>
</protein>
<evidence type="ECO:0000313" key="2">
    <source>
        <dbReference type="Proteomes" id="UP000722957"/>
    </source>
</evidence>
<reference evidence="1 2" key="1">
    <citation type="journal article" date="2021" name="PeerJ">
        <title>Analysis of 44 Vibrio anguillarum genomes reveals high genetic diversity.</title>
        <authorList>
            <person name="Hansen M.J."/>
            <person name="Dalsgaard I."/>
        </authorList>
    </citation>
    <scope>NUCLEOTIDE SEQUENCE [LARGE SCALE GENOMIC DNA]</scope>
    <source>
        <strain evidence="1 2">17-16730-2A</strain>
    </source>
</reference>
<organism evidence="1 2">
    <name type="scientific">Vibrio anguillarum</name>
    <name type="common">Listonella anguillarum</name>
    <dbReference type="NCBI Taxonomy" id="55601"/>
    <lineage>
        <taxon>Bacteria</taxon>
        <taxon>Pseudomonadati</taxon>
        <taxon>Pseudomonadota</taxon>
        <taxon>Gammaproteobacteria</taxon>
        <taxon>Vibrionales</taxon>
        <taxon>Vibrionaceae</taxon>
        <taxon>Vibrio</taxon>
    </lineage>
</organism>
<gene>
    <name evidence="1" type="ORF">EAY07_23185</name>
</gene>
<accession>A0ABD4KUB3</accession>
<proteinExistence type="predicted"/>
<comment type="caution">
    <text evidence="1">The sequence shown here is derived from an EMBL/GenBank/DDBJ whole genome shotgun (WGS) entry which is preliminary data.</text>
</comment>
<evidence type="ECO:0000313" key="1">
    <source>
        <dbReference type="EMBL" id="MBF4274854.1"/>
    </source>
</evidence>
<name>A0ABD4KUB3_VIBAN</name>
<sequence>MNKTCLRVRDLFLQANDPHTLLIKDLKKELLAYGAKDYTSQIDLLEGCFKALQGKHEQMLSAIKVKVKSIFPESGEELAQMCQFVEEHSGDLRLKAFARELAKSDTGLLQWLESIIQIVTGRGKQNWNEGILQTASNKISDYAQDFLSVVKSQHSSNLSTTMGKTKLVSLVLEGDDGKLNSFKKEIRAIDAAQLQPTINAIESQLSGLDDFHKINVLQQLLRKSLEVQD</sequence>
<evidence type="ECO:0008006" key="3">
    <source>
        <dbReference type="Google" id="ProtNLM"/>
    </source>
</evidence>
<dbReference type="AlphaFoldDB" id="A0ABD4KUB3"/>
<dbReference type="Proteomes" id="UP000722957">
    <property type="component" value="Unassembled WGS sequence"/>
</dbReference>